<evidence type="ECO:0000259" key="11">
    <source>
        <dbReference type="PROSITE" id="PS51918"/>
    </source>
</evidence>
<keyword evidence="6 8" id="KW-0408">Iron</keyword>
<dbReference type="GO" id="GO:0051539">
    <property type="term" value="F:4 iron, 4 sulfur cluster binding"/>
    <property type="evidence" value="ECO:0007669"/>
    <property type="project" value="UniProtKB-UniRule"/>
</dbReference>
<keyword evidence="4 8" id="KW-0949">S-adenosyl-L-methionine</keyword>
<keyword evidence="7 8" id="KW-0411">Iron-sulfur</keyword>
<dbReference type="GO" id="GO:0005829">
    <property type="term" value="C:cytosol"/>
    <property type="evidence" value="ECO:0007669"/>
    <property type="project" value="TreeGrafter"/>
</dbReference>
<protein>
    <recommendedName>
        <fullName evidence="8">Ribosomal protein uS12 methylthiotransferase RimO</fullName>
        <shortName evidence="8">uS12 MTTase</shortName>
        <shortName evidence="8">uS12 methylthiotransferase</shortName>
        <ecNumber evidence="8">2.8.4.4</ecNumber>
    </recommendedName>
    <alternativeName>
        <fullName evidence="8">Ribosomal protein uS12 (aspartate-C(3))-methylthiotransferase</fullName>
    </alternativeName>
    <alternativeName>
        <fullName evidence="8">Ribosome maturation factor RimO</fullName>
    </alternativeName>
</protein>
<dbReference type="FunFam" id="3.80.30.20:FF:000001">
    <property type="entry name" value="tRNA-2-methylthio-N(6)-dimethylallyladenosine synthase 2"/>
    <property type="match status" value="1"/>
</dbReference>
<dbReference type="PANTHER" id="PTHR43837:SF1">
    <property type="entry name" value="RIBOSOMAL PROTEIN US12 METHYLTHIOTRANSFERASE RIMO"/>
    <property type="match status" value="1"/>
</dbReference>
<dbReference type="InterPro" id="IPR038135">
    <property type="entry name" value="Methylthiotransferase_N_sf"/>
</dbReference>
<dbReference type="AlphaFoldDB" id="A0A7K1GR39"/>
<comment type="cofactor">
    <cofactor evidence="8">
        <name>[4Fe-4S] cluster</name>
        <dbReference type="ChEBI" id="CHEBI:49883"/>
    </cofactor>
    <text evidence="8">Binds 2 [4Fe-4S] clusters. One cluster is coordinated with 3 cysteines and an exchangeable S-adenosyl-L-methionine.</text>
</comment>
<comment type="subcellular location">
    <subcellularLocation>
        <location evidence="8">Cytoplasm</location>
    </subcellularLocation>
</comment>
<dbReference type="SUPFAM" id="SSF102114">
    <property type="entry name" value="Radical SAM enzymes"/>
    <property type="match status" value="1"/>
</dbReference>
<evidence type="ECO:0000256" key="8">
    <source>
        <dbReference type="HAMAP-Rule" id="MF_01865"/>
    </source>
</evidence>
<comment type="function">
    <text evidence="8">Catalyzes the methylthiolation of an aspartic acid residue of ribosomal protein uS12.</text>
</comment>
<dbReference type="PROSITE" id="PS51918">
    <property type="entry name" value="RADICAL_SAM"/>
    <property type="match status" value="1"/>
</dbReference>
<evidence type="ECO:0000256" key="2">
    <source>
        <dbReference type="ARBA" id="ARBA00022490"/>
    </source>
</evidence>
<feature type="domain" description="MTTase N-terminal" evidence="10">
    <location>
        <begin position="9"/>
        <end position="127"/>
    </location>
</feature>
<dbReference type="InterPro" id="IPR013848">
    <property type="entry name" value="Methylthiotransferase_N"/>
</dbReference>
<dbReference type="InterPro" id="IPR006638">
    <property type="entry name" value="Elp3/MiaA/NifB-like_rSAM"/>
</dbReference>
<keyword evidence="13" id="KW-1185">Reference proteome</keyword>
<feature type="binding site" evidence="8">
    <location>
        <position position="151"/>
    </location>
    <ligand>
        <name>[4Fe-4S] cluster</name>
        <dbReference type="ChEBI" id="CHEBI:49883"/>
        <label>2</label>
        <note>4Fe-4S-S-AdoMet</note>
    </ligand>
</feature>
<dbReference type="EC" id="2.8.4.4" evidence="8"/>
<dbReference type="SFLD" id="SFLDG01082">
    <property type="entry name" value="B12-binding_domain_containing"/>
    <property type="match status" value="1"/>
</dbReference>
<dbReference type="Gene3D" id="2.40.50.140">
    <property type="entry name" value="Nucleic acid-binding proteins"/>
    <property type="match status" value="1"/>
</dbReference>
<dbReference type="PROSITE" id="PS51449">
    <property type="entry name" value="MTTASE_N"/>
    <property type="match status" value="1"/>
</dbReference>
<dbReference type="EMBL" id="WMJY01000049">
    <property type="protein sequence ID" value="MTH30929.1"/>
    <property type="molecule type" value="Genomic_DNA"/>
</dbReference>
<dbReference type="HAMAP" id="MF_01865">
    <property type="entry name" value="MTTase_RimO"/>
    <property type="match status" value="1"/>
</dbReference>
<feature type="domain" description="TRAM" evidence="9">
    <location>
        <begin position="370"/>
        <end position="437"/>
    </location>
</feature>
<keyword evidence="12" id="KW-0689">Ribosomal protein</keyword>
<dbReference type="InterPro" id="IPR020612">
    <property type="entry name" value="Methylthiotransferase_CS"/>
</dbReference>
<dbReference type="Gene3D" id="3.80.30.20">
    <property type="entry name" value="tm_1862 like domain"/>
    <property type="match status" value="1"/>
</dbReference>
<dbReference type="NCBIfam" id="TIGR00089">
    <property type="entry name" value="MiaB/RimO family radical SAM methylthiotransferase"/>
    <property type="match status" value="1"/>
</dbReference>
<dbReference type="SMART" id="SM00729">
    <property type="entry name" value="Elp3"/>
    <property type="match status" value="1"/>
</dbReference>
<name>A0A7K1GR39_9FLAO</name>
<dbReference type="GO" id="GO:0046872">
    <property type="term" value="F:metal ion binding"/>
    <property type="evidence" value="ECO:0007669"/>
    <property type="project" value="UniProtKB-KW"/>
</dbReference>
<keyword evidence="5 8" id="KW-0479">Metal-binding</keyword>
<evidence type="ECO:0000256" key="4">
    <source>
        <dbReference type="ARBA" id="ARBA00022691"/>
    </source>
</evidence>
<evidence type="ECO:0000313" key="12">
    <source>
        <dbReference type="EMBL" id="MTH30929.1"/>
    </source>
</evidence>
<feature type="domain" description="Radical SAM core" evidence="11">
    <location>
        <begin position="137"/>
        <end position="367"/>
    </location>
</feature>
<dbReference type="PROSITE" id="PS50926">
    <property type="entry name" value="TRAM"/>
    <property type="match status" value="1"/>
</dbReference>
<keyword evidence="1 8" id="KW-0004">4Fe-4S</keyword>
<accession>A0A7K1GR39</accession>
<dbReference type="OrthoDB" id="9805215at2"/>
<dbReference type="Gene3D" id="3.40.50.12160">
    <property type="entry name" value="Methylthiotransferase, N-terminal domain"/>
    <property type="match status" value="1"/>
</dbReference>
<dbReference type="InterPro" id="IPR058240">
    <property type="entry name" value="rSAM_sf"/>
</dbReference>
<dbReference type="Pfam" id="PF04055">
    <property type="entry name" value="Radical_SAM"/>
    <property type="match status" value="1"/>
</dbReference>
<dbReference type="PANTHER" id="PTHR43837">
    <property type="entry name" value="RIBOSOMAL PROTEIN S12 METHYLTHIOTRANSFERASE RIMO"/>
    <property type="match status" value="1"/>
</dbReference>
<proteinExistence type="inferred from homology"/>
<evidence type="ECO:0000259" key="10">
    <source>
        <dbReference type="PROSITE" id="PS51449"/>
    </source>
</evidence>
<dbReference type="Pfam" id="PF00919">
    <property type="entry name" value="UPF0004"/>
    <property type="match status" value="1"/>
</dbReference>
<dbReference type="InterPro" id="IPR005839">
    <property type="entry name" value="Methylthiotransferase"/>
</dbReference>
<dbReference type="GO" id="GO:0035599">
    <property type="term" value="F:aspartic acid methylthiotransferase activity"/>
    <property type="evidence" value="ECO:0007669"/>
    <property type="project" value="TreeGrafter"/>
</dbReference>
<dbReference type="InterPro" id="IPR005840">
    <property type="entry name" value="Ribosomal_uS12_MeSTrfase_RimO"/>
</dbReference>
<dbReference type="RefSeq" id="WP_155036898.1">
    <property type="nucleotide sequence ID" value="NZ_JAYMMG010000039.1"/>
</dbReference>
<dbReference type="InterPro" id="IPR007197">
    <property type="entry name" value="rSAM"/>
</dbReference>
<dbReference type="GO" id="GO:0006400">
    <property type="term" value="P:tRNA modification"/>
    <property type="evidence" value="ECO:0007669"/>
    <property type="project" value="InterPro"/>
</dbReference>
<dbReference type="GO" id="GO:0103039">
    <property type="term" value="F:protein methylthiotransferase activity"/>
    <property type="evidence" value="ECO:0007669"/>
    <property type="project" value="UniProtKB-EC"/>
</dbReference>
<dbReference type="CDD" id="cd01335">
    <property type="entry name" value="Radical_SAM"/>
    <property type="match status" value="1"/>
</dbReference>
<dbReference type="PROSITE" id="PS01278">
    <property type="entry name" value="MTTASE_RADICAL"/>
    <property type="match status" value="1"/>
</dbReference>
<evidence type="ECO:0000313" key="13">
    <source>
        <dbReference type="Proteomes" id="UP000488936"/>
    </source>
</evidence>
<feature type="binding site" evidence="8">
    <location>
        <position position="158"/>
    </location>
    <ligand>
        <name>[4Fe-4S] cluster</name>
        <dbReference type="ChEBI" id="CHEBI:49883"/>
        <label>2</label>
        <note>4Fe-4S-S-AdoMet</note>
    </ligand>
</feature>
<feature type="binding site" evidence="8">
    <location>
        <position position="155"/>
    </location>
    <ligand>
        <name>[4Fe-4S] cluster</name>
        <dbReference type="ChEBI" id="CHEBI:49883"/>
        <label>2</label>
        <note>4Fe-4S-S-AdoMet</note>
    </ligand>
</feature>
<dbReference type="SFLD" id="SFLDF00274">
    <property type="entry name" value="ribosomal_protein_S12_methylth"/>
    <property type="match status" value="1"/>
</dbReference>
<comment type="similarity">
    <text evidence="8">Belongs to the methylthiotransferase family. RimO subfamily.</text>
</comment>
<feature type="binding site" evidence="8">
    <location>
        <position position="90"/>
    </location>
    <ligand>
        <name>[4Fe-4S] cluster</name>
        <dbReference type="ChEBI" id="CHEBI:49883"/>
        <label>1</label>
    </ligand>
</feature>
<keyword evidence="3 8" id="KW-0808">Transferase</keyword>
<evidence type="ECO:0000259" key="9">
    <source>
        <dbReference type="PROSITE" id="PS50926"/>
    </source>
</evidence>
<comment type="caution">
    <text evidence="12">The sequence shown here is derived from an EMBL/GenBank/DDBJ whole genome shotgun (WGS) entry which is preliminary data.</text>
</comment>
<evidence type="ECO:0000256" key="6">
    <source>
        <dbReference type="ARBA" id="ARBA00023004"/>
    </source>
</evidence>
<dbReference type="InterPro" id="IPR002792">
    <property type="entry name" value="TRAM_dom"/>
</dbReference>
<dbReference type="SFLD" id="SFLDS00029">
    <property type="entry name" value="Radical_SAM"/>
    <property type="match status" value="1"/>
</dbReference>
<organism evidence="12 13">
    <name type="scientific">Myroides pelagicus</name>
    <dbReference type="NCBI Taxonomy" id="270914"/>
    <lineage>
        <taxon>Bacteria</taxon>
        <taxon>Pseudomonadati</taxon>
        <taxon>Bacteroidota</taxon>
        <taxon>Flavobacteriia</taxon>
        <taxon>Flavobacteriales</taxon>
        <taxon>Flavobacteriaceae</taxon>
        <taxon>Myroides</taxon>
    </lineage>
</organism>
<keyword evidence="12" id="KW-0687">Ribonucleoprotein</keyword>
<evidence type="ECO:0000256" key="3">
    <source>
        <dbReference type="ARBA" id="ARBA00022679"/>
    </source>
</evidence>
<dbReference type="GO" id="GO:0005840">
    <property type="term" value="C:ribosome"/>
    <property type="evidence" value="ECO:0007669"/>
    <property type="project" value="UniProtKB-KW"/>
</dbReference>
<evidence type="ECO:0000256" key="5">
    <source>
        <dbReference type="ARBA" id="ARBA00022723"/>
    </source>
</evidence>
<dbReference type="InterPro" id="IPR012340">
    <property type="entry name" value="NA-bd_OB-fold"/>
</dbReference>
<comment type="catalytic activity">
    <reaction evidence="8">
        <text>L-aspartate(89)-[ribosomal protein uS12]-hydrogen + (sulfur carrier)-SH + AH2 + 2 S-adenosyl-L-methionine = 3-methylsulfanyl-L-aspartate(89)-[ribosomal protein uS12]-hydrogen + (sulfur carrier)-H + 5'-deoxyadenosine + L-methionine + A + S-adenosyl-L-homocysteine + 2 H(+)</text>
        <dbReference type="Rhea" id="RHEA:37087"/>
        <dbReference type="Rhea" id="RHEA-COMP:10460"/>
        <dbReference type="Rhea" id="RHEA-COMP:10461"/>
        <dbReference type="Rhea" id="RHEA-COMP:14737"/>
        <dbReference type="Rhea" id="RHEA-COMP:14739"/>
        <dbReference type="ChEBI" id="CHEBI:13193"/>
        <dbReference type="ChEBI" id="CHEBI:15378"/>
        <dbReference type="ChEBI" id="CHEBI:17319"/>
        <dbReference type="ChEBI" id="CHEBI:17499"/>
        <dbReference type="ChEBI" id="CHEBI:29917"/>
        <dbReference type="ChEBI" id="CHEBI:29961"/>
        <dbReference type="ChEBI" id="CHEBI:57844"/>
        <dbReference type="ChEBI" id="CHEBI:57856"/>
        <dbReference type="ChEBI" id="CHEBI:59789"/>
        <dbReference type="ChEBI" id="CHEBI:64428"/>
        <dbReference type="ChEBI" id="CHEBI:73599"/>
        <dbReference type="EC" id="2.8.4.4"/>
    </reaction>
</comment>
<dbReference type="Proteomes" id="UP000488936">
    <property type="component" value="Unassembled WGS sequence"/>
</dbReference>
<feature type="binding site" evidence="8">
    <location>
        <position position="18"/>
    </location>
    <ligand>
        <name>[4Fe-4S] cluster</name>
        <dbReference type="ChEBI" id="CHEBI:49883"/>
        <label>1</label>
    </ligand>
</feature>
<sequence length="437" mass="49524">MRTKTLKKNKINVITLGCSKNVYDSEVLMGQLKASGKEVTHEATTDEGNIVVINTCGFINNAKAESVNTILEYVDKKEQGIVDKVFVTGCLSERYRPDLEAEIPNVDQYFGTTDLPLLLKALGADYKHELLGERLTTTPKNYAYLKIAEGCDRPCSFCAIPLMRGKHVSQPIEKLVKEAEGLAAKGVKELILIAQDLTYYGLDLYKKRNLAELLENLAKVEGIEWIRLHYAFPTGFPMDVLELMKKEPKICNYLDIPLQHISDNILKSMRRGTTQAKTTKLLQDFRAAVPGMTIRTTLIVGYPGETEEDFQIMKDWVQEMKFERLGCFAYSHEENTHAYSLEDDVPDDVKQARANEIMELQAQISFDLNQEKVGQTFKCIIDRKEGNHFIGRTEFDSPDVDNEVLIDATQHYLKIGEFVNILINEATEFDLYGTPVQ</sequence>
<reference evidence="12 13" key="1">
    <citation type="journal article" date="2006" name="Int. J. Syst. Evol. Microbiol.">
        <title>Myroides pelagicus sp. nov., isolated from seawater in Thailand.</title>
        <authorList>
            <person name="Yoon J."/>
            <person name="Maneerat S."/>
            <person name="Kawai F."/>
            <person name="Yokota A."/>
        </authorList>
    </citation>
    <scope>NUCLEOTIDE SEQUENCE [LARGE SCALE GENOMIC DNA]</scope>
    <source>
        <strain evidence="12 13">SM1T</strain>
    </source>
</reference>
<evidence type="ECO:0000256" key="7">
    <source>
        <dbReference type="ARBA" id="ARBA00023014"/>
    </source>
</evidence>
<evidence type="ECO:0000256" key="1">
    <source>
        <dbReference type="ARBA" id="ARBA00022485"/>
    </source>
</evidence>
<dbReference type="SFLD" id="SFLDG01061">
    <property type="entry name" value="methylthiotransferase"/>
    <property type="match status" value="1"/>
</dbReference>
<dbReference type="Pfam" id="PF18693">
    <property type="entry name" value="TRAM_2"/>
    <property type="match status" value="1"/>
</dbReference>
<gene>
    <name evidence="8 12" type="primary">rimO</name>
    <name evidence="12" type="ORF">GJV77_13685</name>
</gene>
<dbReference type="NCBIfam" id="TIGR01125">
    <property type="entry name" value="30S ribosomal protein S12 methylthiotransferase RimO"/>
    <property type="match status" value="1"/>
</dbReference>
<dbReference type="InterPro" id="IPR023404">
    <property type="entry name" value="rSAM_horseshoe"/>
</dbReference>
<feature type="binding site" evidence="8">
    <location>
        <position position="56"/>
    </location>
    <ligand>
        <name>[4Fe-4S] cluster</name>
        <dbReference type="ChEBI" id="CHEBI:49883"/>
        <label>1</label>
    </ligand>
</feature>
<keyword evidence="2 8" id="KW-0963">Cytoplasm</keyword>